<evidence type="ECO:0000256" key="2">
    <source>
        <dbReference type="ARBA" id="ARBA00022692"/>
    </source>
</evidence>
<evidence type="ECO:0000256" key="4">
    <source>
        <dbReference type="ARBA" id="ARBA00023040"/>
    </source>
</evidence>
<evidence type="ECO:0000256" key="1">
    <source>
        <dbReference type="ARBA" id="ARBA00004141"/>
    </source>
</evidence>
<evidence type="ECO:0000256" key="6">
    <source>
        <dbReference type="ARBA" id="ARBA00023170"/>
    </source>
</evidence>
<keyword evidence="8" id="KW-0807">Transducer</keyword>
<keyword evidence="2 9" id="KW-0812">Transmembrane</keyword>
<keyword evidence="3 9" id="KW-1133">Transmembrane helix</keyword>
<evidence type="ECO:0000313" key="12">
    <source>
        <dbReference type="Proteomes" id="UP001159405"/>
    </source>
</evidence>
<keyword evidence="4" id="KW-0297">G-protein coupled receptor</keyword>
<feature type="non-terminal residue" evidence="11">
    <location>
        <position position="1"/>
    </location>
</feature>
<protein>
    <recommendedName>
        <fullName evidence="10">G-protein coupled receptors family 3 profile domain-containing protein</fullName>
    </recommendedName>
</protein>
<dbReference type="Proteomes" id="UP001159405">
    <property type="component" value="Unassembled WGS sequence"/>
</dbReference>
<evidence type="ECO:0000256" key="8">
    <source>
        <dbReference type="ARBA" id="ARBA00023224"/>
    </source>
</evidence>
<comment type="caution">
    <text evidence="11">The sequence shown here is derived from an EMBL/GenBank/DDBJ whole genome shotgun (WGS) entry which is preliminary data.</text>
</comment>
<gene>
    <name evidence="11" type="ORF">PLOB_00000437</name>
</gene>
<feature type="transmembrane region" description="Helical" evidence="9">
    <location>
        <begin position="162"/>
        <end position="180"/>
    </location>
</feature>
<organism evidence="11 12">
    <name type="scientific">Porites lobata</name>
    <dbReference type="NCBI Taxonomy" id="104759"/>
    <lineage>
        <taxon>Eukaryota</taxon>
        <taxon>Metazoa</taxon>
        <taxon>Cnidaria</taxon>
        <taxon>Anthozoa</taxon>
        <taxon>Hexacorallia</taxon>
        <taxon>Scleractinia</taxon>
        <taxon>Fungiina</taxon>
        <taxon>Poritidae</taxon>
        <taxon>Porites</taxon>
    </lineage>
</organism>
<keyword evidence="12" id="KW-1185">Reference proteome</keyword>
<sequence length="258" mass="29055">GGRVPADAVTIIQKMSQESIYVTVVFWVLCSCGIIFCLCCLILNFIYQRNSFIRMSFPNFNNVSVMGCILFYFELFLSAYSNSIFATHNSSLCYVAKLSITGLLLRIGVGCLVDVIILSCWAVVDPMTIQHIVINKKIRNDDDDVIEELMINSCTCNSPKTWVMLICCLKGILLTFGVFLSWETRNVHCLQPNDSKNTGLAVYNVFMFSCLALVVMFVETYPPIEMLIERTIVFVGTTCTICLLFLPKVRKNFSISVT</sequence>
<dbReference type="EMBL" id="CALNXK010000001">
    <property type="protein sequence ID" value="CAH3032191.1"/>
    <property type="molecule type" value="Genomic_DNA"/>
</dbReference>
<dbReference type="PANTHER" id="PTHR10519:SF20">
    <property type="entry name" value="G-PROTEIN COUPLED RECEPTOR 156-RELATED"/>
    <property type="match status" value="1"/>
</dbReference>
<reference evidence="11 12" key="1">
    <citation type="submission" date="2022-05" db="EMBL/GenBank/DDBJ databases">
        <authorList>
            <consortium name="Genoscope - CEA"/>
            <person name="William W."/>
        </authorList>
    </citation>
    <scope>NUCLEOTIDE SEQUENCE [LARGE SCALE GENOMIC DNA]</scope>
</reference>
<dbReference type="Pfam" id="PF00003">
    <property type="entry name" value="7tm_3"/>
    <property type="match status" value="1"/>
</dbReference>
<keyword evidence="6" id="KW-0675">Receptor</keyword>
<feature type="transmembrane region" description="Helical" evidence="9">
    <location>
        <begin position="100"/>
        <end position="124"/>
    </location>
</feature>
<evidence type="ECO:0000256" key="5">
    <source>
        <dbReference type="ARBA" id="ARBA00023136"/>
    </source>
</evidence>
<feature type="transmembrane region" description="Helical" evidence="9">
    <location>
        <begin position="20"/>
        <end position="47"/>
    </location>
</feature>
<keyword evidence="5 9" id="KW-0472">Membrane</keyword>
<evidence type="ECO:0000259" key="10">
    <source>
        <dbReference type="PROSITE" id="PS50259"/>
    </source>
</evidence>
<dbReference type="PANTHER" id="PTHR10519">
    <property type="entry name" value="GABA-B RECEPTOR"/>
    <property type="match status" value="1"/>
</dbReference>
<dbReference type="InterPro" id="IPR017978">
    <property type="entry name" value="GPCR_3_C"/>
</dbReference>
<evidence type="ECO:0000256" key="3">
    <source>
        <dbReference type="ARBA" id="ARBA00022989"/>
    </source>
</evidence>
<dbReference type="PROSITE" id="PS50259">
    <property type="entry name" value="G_PROTEIN_RECEP_F3_4"/>
    <property type="match status" value="1"/>
</dbReference>
<keyword evidence="7" id="KW-0325">Glycoprotein</keyword>
<feature type="transmembrane region" description="Helical" evidence="9">
    <location>
        <begin position="200"/>
        <end position="218"/>
    </location>
</feature>
<feature type="transmembrane region" description="Helical" evidence="9">
    <location>
        <begin position="59"/>
        <end position="80"/>
    </location>
</feature>
<feature type="domain" description="G-protein coupled receptors family 3 profile" evidence="10">
    <location>
        <begin position="112"/>
        <end position="249"/>
    </location>
</feature>
<name>A0ABN8MU03_9CNID</name>
<evidence type="ECO:0000256" key="9">
    <source>
        <dbReference type="SAM" id="Phobius"/>
    </source>
</evidence>
<accession>A0ABN8MU03</accession>
<feature type="transmembrane region" description="Helical" evidence="9">
    <location>
        <begin position="227"/>
        <end position="246"/>
    </location>
</feature>
<comment type="subcellular location">
    <subcellularLocation>
        <location evidence="1">Membrane</location>
        <topology evidence="1">Multi-pass membrane protein</topology>
    </subcellularLocation>
</comment>
<proteinExistence type="predicted"/>
<dbReference type="InterPro" id="IPR002455">
    <property type="entry name" value="GPCR3_GABA-B"/>
</dbReference>
<evidence type="ECO:0000313" key="11">
    <source>
        <dbReference type="EMBL" id="CAH3032191.1"/>
    </source>
</evidence>
<evidence type="ECO:0000256" key="7">
    <source>
        <dbReference type="ARBA" id="ARBA00023180"/>
    </source>
</evidence>